<protein>
    <submittedName>
        <fullName evidence="2">Uncharacterized protein</fullName>
    </submittedName>
</protein>
<dbReference type="EMBL" id="OW152830">
    <property type="protein sequence ID" value="CAH2048897.1"/>
    <property type="molecule type" value="Genomic_DNA"/>
</dbReference>
<sequence>MTNFQQNENSNSRTSGGRPPAPPPPRPPPPTQHNYSPAIPTGTRYKASNETREQSVGEQYANFQKHPAPSDAGFKSARWREPGNNGEKTVSRFPRHCAPHPRPYLRAKIFRSPFGRGVRLARFDPAIRGGGRSEGGIFGLPPPPSPMPS</sequence>
<keyword evidence="3" id="KW-1185">Reference proteome</keyword>
<organism evidence="2 3">
    <name type="scientific">Iphiclides podalirius</name>
    <name type="common">scarce swallowtail</name>
    <dbReference type="NCBI Taxonomy" id="110791"/>
    <lineage>
        <taxon>Eukaryota</taxon>
        <taxon>Metazoa</taxon>
        <taxon>Ecdysozoa</taxon>
        <taxon>Arthropoda</taxon>
        <taxon>Hexapoda</taxon>
        <taxon>Insecta</taxon>
        <taxon>Pterygota</taxon>
        <taxon>Neoptera</taxon>
        <taxon>Endopterygota</taxon>
        <taxon>Lepidoptera</taxon>
        <taxon>Glossata</taxon>
        <taxon>Ditrysia</taxon>
        <taxon>Papilionoidea</taxon>
        <taxon>Papilionidae</taxon>
        <taxon>Papilioninae</taxon>
        <taxon>Iphiclides</taxon>
    </lineage>
</organism>
<feature type="non-terminal residue" evidence="2">
    <location>
        <position position="149"/>
    </location>
</feature>
<feature type="compositionally biased region" description="Pro residues" evidence="1">
    <location>
        <begin position="140"/>
        <end position="149"/>
    </location>
</feature>
<feature type="compositionally biased region" description="Pro residues" evidence="1">
    <location>
        <begin position="19"/>
        <end position="31"/>
    </location>
</feature>
<feature type="compositionally biased region" description="Polar residues" evidence="1">
    <location>
        <begin position="1"/>
        <end position="15"/>
    </location>
</feature>
<evidence type="ECO:0000313" key="3">
    <source>
        <dbReference type="Proteomes" id="UP000837857"/>
    </source>
</evidence>
<proteinExistence type="predicted"/>
<reference evidence="2" key="1">
    <citation type="submission" date="2022-03" db="EMBL/GenBank/DDBJ databases">
        <authorList>
            <person name="Martin H S."/>
        </authorList>
    </citation>
    <scope>NUCLEOTIDE SEQUENCE</scope>
</reference>
<name>A0ABN8I662_9NEOP</name>
<evidence type="ECO:0000256" key="1">
    <source>
        <dbReference type="SAM" id="MobiDB-lite"/>
    </source>
</evidence>
<feature type="compositionally biased region" description="Gly residues" evidence="1">
    <location>
        <begin position="128"/>
        <end position="138"/>
    </location>
</feature>
<feature type="region of interest" description="Disordered" evidence="1">
    <location>
        <begin position="1"/>
        <end position="95"/>
    </location>
</feature>
<feature type="region of interest" description="Disordered" evidence="1">
    <location>
        <begin position="126"/>
        <end position="149"/>
    </location>
</feature>
<gene>
    <name evidence="2" type="ORF">IPOD504_LOCUS6458</name>
</gene>
<accession>A0ABN8I662</accession>
<evidence type="ECO:0000313" key="2">
    <source>
        <dbReference type="EMBL" id="CAH2048897.1"/>
    </source>
</evidence>
<dbReference type="Proteomes" id="UP000837857">
    <property type="component" value="Chromosome 18"/>
</dbReference>